<dbReference type="OrthoDB" id="7218549at2"/>
<gene>
    <name evidence="1" type="ORF">A0U92_08625</name>
</gene>
<name>A0A1U9KG96_ACEAC</name>
<reference evidence="1 2" key="1">
    <citation type="submission" date="2016-03" db="EMBL/GenBank/DDBJ databases">
        <title>Acetic acid bacteria sequencing.</title>
        <authorList>
            <person name="Brandt J."/>
            <person name="Jakob F."/>
            <person name="Vogel R.F."/>
        </authorList>
    </citation>
    <scope>NUCLEOTIDE SEQUENCE [LARGE SCALE GENOMIC DNA]</scope>
    <source>
        <strain evidence="1 2">TMW2.1153</strain>
    </source>
</reference>
<sequence>MIGQICQHPPTGNDDTGPGCAFLVSNLREACEALNVARVNGLSDVLLISPPGATGSMGAPWWMAMMTKLRTLQGDAHIFRSITDILDCGSQAGRAVSALAQGQKHIVFDPASPQRKAVEMLASSLGAVVLFTRPDTIQPFPLGITRSSGE</sequence>
<dbReference type="RefSeq" id="WP_077812876.1">
    <property type="nucleotide sequence ID" value="NZ_CP014692.1"/>
</dbReference>
<organism evidence="1 2">
    <name type="scientific">Acetobacter aceti</name>
    <dbReference type="NCBI Taxonomy" id="435"/>
    <lineage>
        <taxon>Bacteria</taxon>
        <taxon>Pseudomonadati</taxon>
        <taxon>Pseudomonadota</taxon>
        <taxon>Alphaproteobacteria</taxon>
        <taxon>Acetobacterales</taxon>
        <taxon>Acetobacteraceae</taxon>
        <taxon>Acetobacter</taxon>
        <taxon>Acetobacter subgen. Acetobacter</taxon>
    </lineage>
</organism>
<dbReference type="STRING" id="435.A0U92_08625"/>
<evidence type="ECO:0000313" key="1">
    <source>
        <dbReference type="EMBL" id="AQS84831.1"/>
    </source>
</evidence>
<dbReference type="KEGG" id="aace:A0U92_08625"/>
<keyword evidence="2" id="KW-1185">Reference proteome</keyword>
<protein>
    <submittedName>
        <fullName evidence="1">Uncharacterized protein</fullName>
    </submittedName>
</protein>
<dbReference type="Proteomes" id="UP000188937">
    <property type="component" value="Chromosome"/>
</dbReference>
<proteinExistence type="predicted"/>
<dbReference type="EMBL" id="CP014692">
    <property type="protein sequence ID" value="AQS84831.1"/>
    <property type="molecule type" value="Genomic_DNA"/>
</dbReference>
<accession>A0A1U9KG96</accession>
<evidence type="ECO:0000313" key="2">
    <source>
        <dbReference type="Proteomes" id="UP000188937"/>
    </source>
</evidence>
<dbReference type="AlphaFoldDB" id="A0A1U9KG96"/>